<reference evidence="3" key="1">
    <citation type="journal article" date="2020" name="Stud. Mycol.">
        <title>101 Dothideomycetes genomes: a test case for predicting lifestyles and emergence of pathogens.</title>
        <authorList>
            <person name="Haridas S."/>
            <person name="Albert R."/>
            <person name="Binder M."/>
            <person name="Bloem J."/>
            <person name="Labutti K."/>
            <person name="Salamov A."/>
            <person name="Andreopoulos B."/>
            <person name="Baker S."/>
            <person name="Barry K."/>
            <person name="Bills G."/>
            <person name="Bluhm B."/>
            <person name="Cannon C."/>
            <person name="Castanera R."/>
            <person name="Culley D."/>
            <person name="Daum C."/>
            <person name="Ezra D."/>
            <person name="Gonzalez J."/>
            <person name="Henrissat B."/>
            <person name="Kuo A."/>
            <person name="Liang C."/>
            <person name="Lipzen A."/>
            <person name="Lutzoni F."/>
            <person name="Magnuson J."/>
            <person name="Mondo S."/>
            <person name="Nolan M."/>
            <person name="Ohm R."/>
            <person name="Pangilinan J."/>
            <person name="Park H.-J."/>
            <person name="Ramirez L."/>
            <person name="Alfaro M."/>
            <person name="Sun H."/>
            <person name="Tritt A."/>
            <person name="Yoshinaga Y."/>
            <person name="Zwiers L.-H."/>
            <person name="Turgeon B."/>
            <person name="Goodwin S."/>
            <person name="Spatafora J."/>
            <person name="Crous P."/>
            <person name="Grigoriev I."/>
        </authorList>
    </citation>
    <scope>NUCLEOTIDE SEQUENCE</scope>
    <source>
        <strain evidence="3">CBS 133067</strain>
    </source>
</reference>
<protein>
    <recommendedName>
        <fullName evidence="5">MARVEL domain-containing protein</fullName>
    </recommendedName>
</protein>
<gene>
    <name evidence="3" type="ORF">NA57DRAFT_31508</name>
</gene>
<proteinExistence type="predicted"/>
<dbReference type="OrthoDB" id="4918558at2759"/>
<accession>A0A9P4IR39</accession>
<feature type="transmembrane region" description="Helical" evidence="2">
    <location>
        <begin position="72"/>
        <end position="92"/>
    </location>
</feature>
<feature type="transmembrane region" description="Helical" evidence="2">
    <location>
        <begin position="141"/>
        <end position="161"/>
    </location>
</feature>
<dbReference type="Proteomes" id="UP000799772">
    <property type="component" value="Unassembled WGS sequence"/>
</dbReference>
<evidence type="ECO:0000256" key="2">
    <source>
        <dbReference type="SAM" id="Phobius"/>
    </source>
</evidence>
<dbReference type="AlphaFoldDB" id="A0A9P4IR39"/>
<feature type="region of interest" description="Disordered" evidence="1">
    <location>
        <begin position="172"/>
        <end position="210"/>
    </location>
</feature>
<name>A0A9P4IR39_9PEZI</name>
<feature type="compositionally biased region" description="Basic residues" evidence="1">
    <location>
        <begin position="196"/>
        <end position="210"/>
    </location>
</feature>
<comment type="caution">
    <text evidence="3">The sequence shown here is derived from an EMBL/GenBank/DDBJ whole genome shotgun (WGS) entry which is preliminary data.</text>
</comment>
<evidence type="ECO:0000256" key="1">
    <source>
        <dbReference type="SAM" id="MobiDB-lite"/>
    </source>
</evidence>
<organism evidence="3 4">
    <name type="scientific">Rhizodiscina lignyota</name>
    <dbReference type="NCBI Taxonomy" id="1504668"/>
    <lineage>
        <taxon>Eukaryota</taxon>
        <taxon>Fungi</taxon>
        <taxon>Dikarya</taxon>
        <taxon>Ascomycota</taxon>
        <taxon>Pezizomycotina</taxon>
        <taxon>Dothideomycetes</taxon>
        <taxon>Pleosporomycetidae</taxon>
        <taxon>Aulographales</taxon>
        <taxon>Rhizodiscinaceae</taxon>
        <taxon>Rhizodiscina</taxon>
    </lineage>
</organism>
<feature type="transmembrane region" description="Helical" evidence="2">
    <location>
        <begin position="12"/>
        <end position="30"/>
    </location>
</feature>
<dbReference type="EMBL" id="ML978122">
    <property type="protein sequence ID" value="KAF2102721.1"/>
    <property type="molecule type" value="Genomic_DNA"/>
</dbReference>
<keyword evidence="4" id="KW-1185">Reference proteome</keyword>
<evidence type="ECO:0000313" key="3">
    <source>
        <dbReference type="EMBL" id="KAF2102721.1"/>
    </source>
</evidence>
<keyword evidence="2" id="KW-1133">Transmembrane helix</keyword>
<sequence>MISGIFFISWRLAEVFTLIPTVGMLAWFVHGYTQANMLTPNAVLVLFIVSTLALAWAFFTLIDYARARRSGYFVAFVDLLFVGAFIAGVWYLRGITDANCSHFGSSRLYLNLGVFGNYGVSVNSPWAAHINKNCAMLKASFAFGIMNIIFFFITFFFALLVGRHHSRKEETVVVRRSSSHRGNRRSTSREYASSPRRSHQSHRSRRSYYV</sequence>
<keyword evidence="2" id="KW-0812">Transmembrane</keyword>
<evidence type="ECO:0000313" key="4">
    <source>
        <dbReference type="Proteomes" id="UP000799772"/>
    </source>
</evidence>
<keyword evidence="2" id="KW-0472">Membrane</keyword>
<evidence type="ECO:0008006" key="5">
    <source>
        <dbReference type="Google" id="ProtNLM"/>
    </source>
</evidence>
<feature type="compositionally biased region" description="Basic residues" evidence="1">
    <location>
        <begin position="177"/>
        <end position="186"/>
    </location>
</feature>
<feature type="transmembrane region" description="Helical" evidence="2">
    <location>
        <begin position="42"/>
        <end position="65"/>
    </location>
</feature>